<keyword evidence="12" id="KW-1185">Reference proteome</keyword>
<name>A0A085MES3_9BILA</name>
<sequence>MANIAVQRIIREFKEVSSSQELEATGIKVTVETDTYQELKGEIRGPPDSPYEGGIYEMAIQIPEMYPFHPPKVRFITRIWHPNISSVTGAVCLDVLKDQWAASLTLRTVLLSIQVLLGCPEPNDPQDAVVARQMIEEPQLFRETARFWAKTYAKSPCQVSPEYDKKVRSITEMGVAQDTAIAALSQCRWDVSSAIDHLFS</sequence>
<dbReference type="AlphaFoldDB" id="A0A085MES3"/>
<dbReference type="GO" id="GO:0005524">
    <property type="term" value="F:ATP binding"/>
    <property type="evidence" value="ECO:0007669"/>
    <property type="project" value="UniProtKB-UniRule"/>
</dbReference>
<evidence type="ECO:0000313" key="10">
    <source>
        <dbReference type="EMBL" id="KFD55719.1"/>
    </source>
</evidence>
<evidence type="ECO:0000256" key="3">
    <source>
        <dbReference type="ARBA" id="ARBA00022741"/>
    </source>
</evidence>
<dbReference type="Pfam" id="PF00179">
    <property type="entry name" value="UQ_con"/>
    <property type="match status" value="1"/>
</dbReference>
<gene>
    <name evidence="10" type="ORF">M513_03467</name>
    <name evidence="11" type="ORF">M514_03467</name>
</gene>
<dbReference type="InterPro" id="IPR023313">
    <property type="entry name" value="UBQ-conjugating_AS"/>
</dbReference>
<dbReference type="CDD" id="cd23800">
    <property type="entry name" value="UBCc_UBE2K"/>
    <property type="match status" value="1"/>
</dbReference>
<dbReference type="Gene3D" id="3.10.110.10">
    <property type="entry name" value="Ubiquitin Conjugating Enzyme"/>
    <property type="match status" value="1"/>
</dbReference>
<evidence type="ECO:0000256" key="4">
    <source>
        <dbReference type="ARBA" id="ARBA00022786"/>
    </source>
</evidence>
<dbReference type="SMART" id="SM00212">
    <property type="entry name" value="UBCc"/>
    <property type="match status" value="1"/>
</dbReference>
<dbReference type="GO" id="GO:0061631">
    <property type="term" value="F:ubiquitin conjugating enzyme activity"/>
    <property type="evidence" value="ECO:0007669"/>
    <property type="project" value="UniProtKB-EC"/>
</dbReference>
<dbReference type="SUPFAM" id="SSF54495">
    <property type="entry name" value="UBC-like"/>
    <property type="match status" value="1"/>
</dbReference>
<dbReference type="EC" id="2.3.2.23" evidence="1"/>
<comment type="similarity">
    <text evidence="7">Belongs to the ubiquitin-conjugating enzyme family.</text>
</comment>
<dbReference type="InterPro" id="IPR000608">
    <property type="entry name" value="UBC"/>
</dbReference>
<feature type="domain" description="UBC core" evidence="9">
    <location>
        <begin position="4"/>
        <end position="154"/>
    </location>
</feature>
<dbReference type="Gene3D" id="1.10.8.10">
    <property type="entry name" value="DNA helicase RuvA subunit, C-terminal domain"/>
    <property type="match status" value="1"/>
</dbReference>
<keyword evidence="2" id="KW-0808">Transferase</keyword>
<evidence type="ECO:0000313" key="11">
    <source>
        <dbReference type="EMBL" id="KFD67594.1"/>
    </source>
</evidence>
<dbReference type="FunFam" id="3.10.110.10:FF:000037">
    <property type="entry name" value="ubiquitin-conjugating enzyme E2 27"/>
    <property type="match status" value="1"/>
</dbReference>
<dbReference type="PROSITE" id="PS00183">
    <property type="entry name" value="UBC_1"/>
    <property type="match status" value="1"/>
</dbReference>
<protein>
    <recommendedName>
        <fullName evidence="1">E2 ubiquitin-conjugating enzyme</fullName>
        <ecNumber evidence="1">2.3.2.23</ecNumber>
    </recommendedName>
</protein>
<keyword evidence="4 7" id="KW-0833">Ubl conjugation pathway</keyword>
<dbReference type="SUPFAM" id="SSF46934">
    <property type="entry name" value="UBA-like"/>
    <property type="match status" value="1"/>
</dbReference>
<dbReference type="InterPro" id="IPR009060">
    <property type="entry name" value="UBA-like_sf"/>
</dbReference>
<dbReference type="InterPro" id="IPR015940">
    <property type="entry name" value="UBA"/>
</dbReference>
<evidence type="ECO:0000313" key="12">
    <source>
        <dbReference type="Proteomes" id="UP000030764"/>
    </source>
</evidence>
<dbReference type="Proteomes" id="UP000030764">
    <property type="component" value="Unassembled WGS sequence"/>
</dbReference>
<accession>A0A085MES3</accession>
<evidence type="ECO:0000256" key="2">
    <source>
        <dbReference type="ARBA" id="ARBA00022679"/>
    </source>
</evidence>
<dbReference type="PROSITE" id="PS50127">
    <property type="entry name" value="UBC_2"/>
    <property type="match status" value="1"/>
</dbReference>
<proteinExistence type="inferred from homology"/>
<evidence type="ECO:0000256" key="6">
    <source>
        <dbReference type="PROSITE-ProRule" id="PRU10133"/>
    </source>
</evidence>
<dbReference type="EMBL" id="KL363198">
    <property type="protein sequence ID" value="KFD55719.1"/>
    <property type="molecule type" value="Genomic_DNA"/>
</dbReference>
<organism evidence="10 12">
    <name type="scientific">Trichuris suis</name>
    <name type="common">pig whipworm</name>
    <dbReference type="NCBI Taxonomy" id="68888"/>
    <lineage>
        <taxon>Eukaryota</taxon>
        <taxon>Metazoa</taxon>
        <taxon>Ecdysozoa</taxon>
        <taxon>Nematoda</taxon>
        <taxon>Enoplea</taxon>
        <taxon>Dorylaimia</taxon>
        <taxon>Trichinellida</taxon>
        <taxon>Trichuridae</taxon>
        <taxon>Trichuris</taxon>
    </lineage>
</organism>
<dbReference type="PANTHER" id="PTHR24068">
    <property type="entry name" value="UBIQUITIN-CONJUGATING ENZYME E2"/>
    <property type="match status" value="1"/>
</dbReference>
<dbReference type="Proteomes" id="UP000030758">
    <property type="component" value="Unassembled WGS sequence"/>
</dbReference>
<evidence type="ECO:0000259" key="9">
    <source>
        <dbReference type="PROSITE" id="PS50127"/>
    </source>
</evidence>
<evidence type="ECO:0000256" key="7">
    <source>
        <dbReference type="RuleBase" id="RU362109"/>
    </source>
</evidence>
<keyword evidence="5 7" id="KW-0067">ATP-binding</keyword>
<feature type="active site" description="Glycyl thioester intermediate" evidence="6">
    <location>
        <position position="92"/>
    </location>
</feature>
<reference evidence="10 12" key="1">
    <citation type="journal article" date="2014" name="Nat. Genet.">
        <title>Genome and transcriptome of the porcine whipworm Trichuris suis.</title>
        <authorList>
            <person name="Jex A.R."/>
            <person name="Nejsum P."/>
            <person name="Schwarz E.M."/>
            <person name="Hu L."/>
            <person name="Young N.D."/>
            <person name="Hall R.S."/>
            <person name="Korhonen P.K."/>
            <person name="Liao S."/>
            <person name="Thamsborg S."/>
            <person name="Xia J."/>
            <person name="Xu P."/>
            <person name="Wang S."/>
            <person name="Scheerlinck J.P."/>
            <person name="Hofmann A."/>
            <person name="Sternberg P.W."/>
            <person name="Wang J."/>
            <person name="Gasser R.B."/>
        </authorList>
    </citation>
    <scope>NUCLEOTIDE SEQUENCE [LARGE SCALE GENOMIC DNA]</scope>
    <source>
        <strain evidence="11">DCEP-RM93F</strain>
        <strain evidence="10">DCEP-RM93M</strain>
    </source>
</reference>
<dbReference type="PROSITE" id="PS50030">
    <property type="entry name" value="UBA"/>
    <property type="match status" value="1"/>
</dbReference>
<dbReference type="EMBL" id="KL367513">
    <property type="protein sequence ID" value="KFD67594.1"/>
    <property type="molecule type" value="Genomic_DNA"/>
</dbReference>
<evidence type="ECO:0000256" key="1">
    <source>
        <dbReference type="ARBA" id="ARBA00012486"/>
    </source>
</evidence>
<dbReference type="InterPro" id="IPR016135">
    <property type="entry name" value="UBQ-conjugating_enzyme/RWD"/>
</dbReference>
<feature type="domain" description="UBA" evidence="8">
    <location>
        <begin position="162"/>
        <end position="200"/>
    </location>
</feature>
<keyword evidence="3 7" id="KW-0547">Nucleotide-binding</keyword>
<evidence type="ECO:0000256" key="5">
    <source>
        <dbReference type="ARBA" id="ARBA00022840"/>
    </source>
</evidence>
<dbReference type="SMART" id="SM00165">
    <property type="entry name" value="UBA"/>
    <property type="match status" value="1"/>
</dbReference>
<evidence type="ECO:0000259" key="8">
    <source>
        <dbReference type="PROSITE" id="PS50030"/>
    </source>
</evidence>